<sequence length="224" mass="24461">MKKALMIMCMAVATSAVRAQSPISFYAEAGIGTSRLYGKHSGSDTQIACKAGIGAEYALNKTWALRSALEFVSIGGRDDMDYVRNAGMNELYLQIPVRVAARLPLGKDYHASLNVGPYIACGVGGRTSGSIPYYYSGSSADGNRRFKMDTFGCVLENNAGNRRLDGGIVVGIALEYRRLVIGAEAQVGLVKVNQQLRQVIDTEEFHNYLPRNFASFFTVGYKFR</sequence>
<evidence type="ECO:0000259" key="3">
    <source>
        <dbReference type="Pfam" id="PF13505"/>
    </source>
</evidence>
<evidence type="ECO:0000256" key="1">
    <source>
        <dbReference type="ARBA" id="ARBA00022729"/>
    </source>
</evidence>
<comment type="caution">
    <text evidence="4">The sequence shown here is derived from an EMBL/GenBank/DDBJ whole genome shotgun (WGS) entry which is preliminary data.</text>
</comment>
<evidence type="ECO:0000313" key="5">
    <source>
        <dbReference type="Proteomes" id="UP000195386"/>
    </source>
</evidence>
<dbReference type="Pfam" id="PF13505">
    <property type="entry name" value="OMP_b-brl"/>
    <property type="match status" value="1"/>
</dbReference>
<feature type="domain" description="Outer membrane protein beta-barrel" evidence="3">
    <location>
        <begin position="8"/>
        <end position="142"/>
    </location>
</feature>
<protein>
    <recommendedName>
        <fullName evidence="3">Outer membrane protein beta-barrel domain-containing protein</fullName>
    </recommendedName>
</protein>
<organism evidence="4 5">
    <name type="scientific">Bacteroides clarus</name>
    <dbReference type="NCBI Taxonomy" id="626929"/>
    <lineage>
        <taxon>Bacteria</taxon>
        <taxon>Pseudomonadati</taxon>
        <taxon>Bacteroidota</taxon>
        <taxon>Bacteroidia</taxon>
        <taxon>Bacteroidales</taxon>
        <taxon>Bacteroidaceae</taxon>
        <taxon>Bacteroides</taxon>
    </lineage>
</organism>
<proteinExistence type="predicted"/>
<dbReference type="InterPro" id="IPR027385">
    <property type="entry name" value="Beta-barrel_OMP"/>
</dbReference>
<dbReference type="EMBL" id="NFII01000010">
    <property type="protein sequence ID" value="OUO00611.1"/>
    <property type="molecule type" value="Genomic_DNA"/>
</dbReference>
<dbReference type="InterPro" id="IPR011250">
    <property type="entry name" value="OMP/PagP_B-barrel"/>
</dbReference>
<dbReference type="SUPFAM" id="SSF56925">
    <property type="entry name" value="OMPA-like"/>
    <property type="match status" value="1"/>
</dbReference>
<accession>A0A1Y3Z247</accession>
<reference evidence="5" key="1">
    <citation type="submission" date="2017-04" db="EMBL/GenBank/DDBJ databases">
        <title>Function of individual gut microbiota members based on whole genome sequencing of pure cultures obtained from chicken caecum.</title>
        <authorList>
            <person name="Medvecky M."/>
            <person name="Cejkova D."/>
            <person name="Polansky O."/>
            <person name="Karasova D."/>
            <person name="Kubasova T."/>
            <person name="Cizek A."/>
            <person name="Rychlik I."/>
        </authorList>
    </citation>
    <scope>NUCLEOTIDE SEQUENCE [LARGE SCALE GENOMIC DNA]</scope>
    <source>
        <strain evidence="5">An43</strain>
    </source>
</reference>
<feature type="chain" id="PRO_5012169686" description="Outer membrane protein beta-barrel domain-containing protein" evidence="2">
    <location>
        <begin position="20"/>
        <end position="224"/>
    </location>
</feature>
<gene>
    <name evidence="4" type="ORF">B5F97_11515</name>
</gene>
<evidence type="ECO:0000256" key="2">
    <source>
        <dbReference type="SAM" id="SignalP"/>
    </source>
</evidence>
<feature type="signal peptide" evidence="2">
    <location>
        <begin position="1"/>
        <end position="19"/>
    </location>
</feature>
<keyword evidence="1 2" id="KW-0732">Signal</keyword>
<name>A0A1Y3Z247_9BACE</name>
<evidence type="ECO:0000313" key="4">
    <source>
        <dbReference type="EMBL" id="OUO00611.1"/>
    </source>
</evidence>
<dbReference type="Proteomes" id="UP000195386">
    <property type="component" value="Unassembled WGS sequence"/>
</dbReference>
<dbReference type="AlphaFoldDB" id="A0A1Y3Z247"/>
<dbReference type="Gene3D" id="2.40.160.20">
    <property type="match status" value="1"/>
</dbReference>
<dbReference type="RefSeq" id="WP_087426349.1">
    <property type="nucleotide sequence ID" value="NZ_NFII01000010.1"/>
</dbReference>